<feature type="region of interest" description="Disordered" evidence="1">
    <location>
        <begin position="409"/>
        <end position="464"/>
    </location>
</feature>
<dbReference type="Proteomes" id="UP000759537">
    <property type="component" value="Unassembled WGS sequence"/>
</dbReference>
<feature type="compositionally biased region" description="Polar residues" evidence="1">
    <location>
        <begin position="482"/>
        <end position="492"/>
    </location>
</feature>
<dbReference type="EMBL" id="WHVB01000002">
    <property type="protein sequence ID" value="KAF8485883.1"/>
    <property type="molecule type" value="Genomic_DNA"/>
</dbReference>
<comment type="caution">
    <text evidence="2">The sequence shown here is derived from an EMBL/GenBank/DDBJ whole genome shotgun (WGS) entry which is preliminary data.</text>
</comment>
<dbReference type="OrthoDB" id="3264201at2759"/>
<reference evidence="2" key="1">
    <citation type="submission" date="2019-10" db="EMBL/GenBank/DDBJ databases">
        <authorList>
            <consortium name="DOE Joint Genome Institute"/>
            <person name="Kuo A."/>
            <person name="Miyauchi S."/>
            <person name="Kiss E."/>
            <person name="Drula E."/>
            <person name="Kohler A."/>
            <person name="Sanchez-Garcia M."/>
            <person name="Andreopoulos B."/>
            <person name="Barry K.W."/>
            <person name="Bonito G."/>
            <person name="Buee M."/>
            <person name="Carver A."/>
            <person name="Chen C."/>
            <person name="Cichocki N."/>
            <person name="Clum A."/>
            <person name="Culley D."/>
            <person name="Crous P.W."/>
            <person name="Fauchery L."/>
            <person name="Girlanda M."/>
            <person name="Hayes R."/>
            <person name="Keri Z."/>
            <person name="LaButti K."/>
            <person name="Lipzen A."/>
            <person name="Lombard V."/>
            <person name="Magnuson J."/>
            <person name="Maillard F."/>
            <person name="Morin E."/>
            <person name="Murat C."/>
            <person name="Nolan M."/>
            <person name="Ohm R."/>
            <person name="Pangilinan J."/>
            <person name="Pereira M."/>
            <person name="Perotto S."/>
            <person name="Peter M."/>
            <person name="Riley R."/>
            <person name="Sitrit Y."/>
            <person name="Stielow B."/>
            <person name="Szollosi G."/>
            <person name="Zifcakova L."/>
            <person name="Stursova M."/>
            <person name="Spatafora J.W."/>
            <person name="Tedersoo L."/>
            <person name="Vaario L.-M."/>
            <person name="Yamada A."/>
            <person name="Yan M."/>
            <person name="Wang P."/>
            <person name="Xu J."/>
            <person name="Bruns T."/>
            <person name="Baldrian P."/>
            <person name="Vilgalys R."/>
            <person name="Henrissat B."/>
            <person name="Grigoriev I.V."/>
            <person name="Hibbett D."/>
            <person name="Nagy L.G."/>
            <person name="Martin F.M."/>
        </authorList>
    </citation>
    <scope>NUCLEOTIDE SEQUENCE</scope>
    <source>
        <strain evidence="2">Prilba</strain>
    </source>
</reference>
<accession>A0A9P5TDJ5</accession>
<organism evidence="2 3">
    <name type="scientific">Russula ochroleuca</name>
    <dbReference type="NCBI Taxonomy" id="152965"/>
    <lineage>
        <taxon>Eukaryota</taxon>
        <taxon>Fungi</taxon>
        <taxon>Dikarya</taxon>
        <taxon>Basidiomycota</taxon>
        <taxon>Agaricomycotina</taxon>
        <taxon>Agaricomycetes</taxon>
        <taxon>Russulales</taxon>
        <taxon>Russulaceae</taxon>
        <taxon>Russula</taxon>
    </lineage>
</organism>
<evidence type="ECO:0000256" key="1">
    <source>
        <dbReference type="SAM" id="MobiDB-lite"/>
    </source>
</evidence>
<gene>
    <name evidence="2" type="ORF">DFH94DRAFT_688258</name>
</gene>
<protein>
    <submittedName>
        <fullName evidence="2">Uncharacterized protein</fullName>
    </submittedName>
</protein>
<name>A0A9P5TDJ5_9AGAM</name>
<feature type="compositionally biased region" description="Basic and acidic residues" evidence="1">
    <location>
        <begin position="409"/>
        <end position="419"/>
    </location>
</feature>
<feature type="compositionally biased region" description="Basic residues" evidence="1">
    <location>
        <begin position="424"/>
        <end position="434"/>
    </location>
</feature>
<feature type="compositionally biased region" description="Acidic residues" evidence="1">
    <location>
        <begin position="504"/>
        <end position="546"/>
    </location>
</feature>
<evidence type="ECO:0000313" key="3">
    <source>
        <dbReference type="Proteomes" id="UP000759537"/>
    </source>
</evidence>
<sequence length="546" mass="60421">MASTSGMPNSRKTNVVFVLGHPVVCRSSQLLYYIRALCDHHSEGNCLHQIRIESVTECNSSVPFFCDVGKHDGVESIPPDGNITGKFPDGAVFDNYRPIIKMIDNFQKTNKQDPNMFLYHLCHIAVGYHDVTQYPVLGASPKTWDPNWKLVRDELTSLNINLSIILIDPCVINPYPEFRQSFFEISCTRTPPQLYASPYDAILLSGFRPVSELGESLTNSLVQGTQYITNDQSLGAPTLHYMQVPATDPVLDPNEGPQVPGAPGLDSMFWSGGGVEQSMLHDHREELGWTGTLCLNGVRVHARALAIEAARNPKLRAWPKDLRLEKVADPIPTLDIQAWILKKKVPVVRVGSIDGTDNWNFKHLTGAVRNGGGYAIVKWENRGVTLERLLLVPVGDILLCAAFPDGGIPERPKRQEPRLIRVLKQGKRSQGKGKSRAEPSVTMPTSTEGPCGEAAQSTTIPPKLQSVPEGAYFAQDVEESTQGDSNPSNSLYQEDVLAQNQEMSSDEMDIDEEPGEEPDEEVDEEEEEELNDWQTDADCESDSSDI</sequence>
<feature type="region of interest" description="Disordered" evidence="1">
    <location>
        <begin position="477"/>
        <end position="546"/>
    </location>
</feature>
<proteinExistence type="predicted"/>
<reference evidence="2" key="2">
    <citation type="journal article" date="2020" name="Nat. Commun.">
        <title>Large-scale genome sequencing of mycorrhizal fungi provides insights into the early evolution of symbiotic traits.</title>
        <authorList>
            <person name="Miyauchi S."/>
            <person name="Kiss E."/>
            <person name="Kuo A."/>
            <person name="Drula E."/>
            <person name="Kohler A."/>
            <person name="Sanchez-Garcia M."/>
            <person name="Morin E."/>
            <person name="Andreopoulos B."/>
            <person name="Barry K.W."/>
            <person name="Bonito G."/>
            <person name="Buee M."/>
            <person name="Carver A."/>
            <person name="Chen C."/>
            <person name="Cichocki N."/>
            <person name="Clum A."/>
            <person name="Culley D."/>
            <person name="Crous P.W."/>
            <person name="Fauchery L."/>
            <person name="Girlanda M."/>
            <person name="Hayes R.D."/>
            <person name="Keri Z."/>
            <person name="LaButti K."/>
            <person name="Lipzen A."/>
            <person name="Lombard V."/>
            <person name="Magnuson J."/>
            <person name="Maillard F."/>
            <person name="Murat C."/>
            <person name="Nolan M."/>
            <person name="Ohm R.A."/>
            <person name="Pangilinan J."/>
            <person name="Pereira M.F."/>
            <person name="Perotto S."/>
            <person name="Peter M."/>
            <person name="Pfister S."/>
            <person name="Riley R."/>
            <person name="Sitrit Y."/>
            <person name="Stielow J.B."/>
            <person name="Szollosi G."/>
            <person name="Zifcakova L."/>
            <person name="Stursova M."/>
            <person name="Spatafora J.W."/>
            <person name="Tedersoo L."/>
            <person name="Vaario L.M."/>
            <person name="Yamada A."/>
            <person name="Yan M."/>
            <person name="Wang P."/>
            <person name="Xu J."/>
            <person name="Bruns T."/>
            <person name="Baldrian P."/>
            <person name="Vilgalys R."/>
            <person name="Dunand C."/>
            <person name="Henrissat B."/>
            <person name="Grigoriev I.V."/>
            <person name="Hibbett D."/>
            <person name="Nagy L.G."/>
            <person name="Martin F.M."/>
        </authorList>
    </citation>
    <scope>NUCLEOTIDE SEQUENCE</scope>
    <source>
        <strain evidence="2">Prilba</strain>
    </source>
</reference>
<dbReference type="AlphaFoldDB" id="A0A9P5TDJ5"/>
<keyword evidence="3" id="KW-1185">Reference proteome</keyword>
<evidence type="ECO:0000313" key="2">
    <source>
        <dbReference type="EMBL" id="KAF8485883.1"/>
    </source>
</evidence>